<feature type="transmembrane region" description="Helical" evidence="1">
    <location>
        <begin position="39"/>
        <end position="58"/>
    </location>
</feature>
<evidence type="ECO:0000256" key="1">
    <source>
        <dbReference type="SAM" id="Phobius"/>
    </source>
</evidence>
<evidence type="ECO:0000313" key="3">
    <source>
        <dbReference type="Proteomes" id="UP000521199"/>
    </source>
</evidence>
<name>A0A7W8D747_9GAMM</name>
<accession>A0A7W8D747</accession>
<reference evidence="2 3" key="1">
    <citation type="submission" date="2020-08" db="EMBL/GenBank/DDBJ databases">
        <title>Genomic Encyclopedia of Type Strains, Phase IV (KMG-IV): sequencing the most valuable type-strain genomes for metagenomic binning, comparative biology and taxonomic classification.</title>
        <authorList>
            <person name="Goeker M."/>
        </authorList>
    </citation>
    <scope>NUCLEOTIDE SEQUENCE [LARGE SCALE GENOMIC DNA]</scope>
    <source>
        <strain evidence="2 3">DSM 24163</strain>
    </source>
</reference>
<organism evidence="2 3">
    <name type="scientific">Chiayiivirga flava</name>
    <dbReference type="NCBI Taxonomy" id="659595"/>
    <lineage>
        <taxon>Bacteria</taxon>
        <taxon>Pseudomonadati</taxon>
        <taxon>Pseudomonadota</taxon>
        <taxon>Gammaproteobacteria</taxon>
        <taxon>Lysobacterales</taxon>
        <taxon>Lysobacteraceae</taxon>
        <taxon>Chiayiivirga</taxon>
    </lineage>
</organism>
<evidence type="ECO:0008006" key="4">
    <source>
        <dbReference type="Google" id="ProtNLM"/>
    </source>
</evidence>
<evidence type="ECO:0000313" key="2">
    <source>
        <dbReference type="EMBL" id="MBB5207498.1"/>
    </source>
</evidence>
<proteinExistence type="predicted"/>
<keyword evidence="1" id="KW-0812">Transmembrane</keyword>
<keyword evidence="1" id="KW-0472">Membrane</keyword>
<keyword evidence="1" id="KW-1133">Transmembrane helix</keyword>
<gene>
    <name evidence="2" type="ORF">HNQ52_001027</name>
</gene>
<dbReference type="EMBL" id="JACHHP010000002">
    <property type="protein sequence ID" value="MBB5207498.1"/>
    <property type="molecule type" value="Genomic_DNA"/>
</dbReference>
<feature type="transmembrane region" description="Helical" evidence="1">
    <location>
        <begin position="6"/>
        <end position="27"/>
    </location>
</feature>
<dbReference type="Proteomes" id="UP000521199">
    <property type="component" value="Unassembled WGS sequence"/>
</dbReference>
<dbReference type="AlphaFoldDB" id="A0A7W8D747"/>
<comment type="caution">
    <text evidence="2">The sequence shown here is derived from an EMBL/GenBank/DDBJ whole genome shotgun (WGS) entry which is preliminary data.</text>
</comment>
<feature type="transmembrane region" description="Helical" evidence="1">
    <location>
        <begin position="70"/>
        <end position="94"/>
    </location>
</feature>
<sequence length="102" mass="11092">MNPLLELNLGFVLLLPWYLILTALFLLFPRGPRAARVRLFELASVAVAIGASVAGGIWGFRHADLAAGAIWKQVLASLIGYGVFLLVLGLAVGLRRRLLARR</sequence>
<protein>
    <recommendedName>
        <fullName evidence="4">Transmembrane protein</fullName>
    </recommendedName>
</protein>
<keyword evidence="3" id="KW-1185">Reference proteome</keyword>
<dbReference type="RefSeq" id="WP_183960049.1">
    <property type="nucleotide sequence ID" value="NZ_JACHHP010000002.1"/>
</dbReference>